<dbReference type="CDD" id="cd22209">
    <property type="entry name" value="EMC10"/>
    <property type="match status" value="1"/>
</dbReference>
<dbReference type="OrthoDB" id="1894652at2759"/>
<dbReference type="GO" id="GO:0072546">
    <property type="term" value="C:EMC complex"/>
    <property type="evidence" value="ECO:0007669"/>
    <property type="project" value="TreeGrafter"/>
</dbReference>
<dbReference type="PANTHER" id="PTHR21397">
    <property type="entry name" value="CHROMATIN COMPLEXES SUBUNIT BAP18-RELATED"/>
    <property type="match status" value="1"/>
</dbReference>
<evidence type="ECO:0000256" key="2">
    <source>
        <dbReference type="ARBA" id="ARBA00007695"/>
    </source>
</evidence>
<dbReference type="EMBL" id="JAIZAY010000019">
    <property type="protein sequence ID" value="KAJ8023824.1"/>
    <property type="molecule type" value="Genomic_DNA"/>
</dbReference>
<dbReference type="AlphaFoldDB" id="A0A9Q1BG01"/>
<evidence type="ECO:0000256" key="4">
    <source>
        <dbReference type="ARBA" id="ARBA00022692"/>
    </source>
</evidence>
<evidence type="ECO:0000256" key="3">
    <source>
        <dbReference type="ARBA" id="ARBA00020105"/>
    </source>
</evidence>
<dbReference type="Pfam" id="PF21203">
    <property type="entry name" value="ECM10"/>
    <property type="match status" value="1"/>
</dbReference>
<comment type="similarity">
    <text evidence="2">Belongs to the EMC10 family.</text>
</comment>
<keyword evidence="5" id="KW-0732">Signal</keyword>
<evidence type="ECO:0000256" key="9">
    <source>
        <dbReference type="SAM" id="Phobius"/>
    </source>
</evidence>
<keyword evidence="11" id="KW-1185">Reference proteome</keyword>
<evidence type="ECO:0000256" key="7">
    <source>
        <dbReference type="ARBA" id="ARBA00022989"/>
    </source>
</evidence>
<comment type="subcellular location">
    <subcellularLocation>
        <location evidence="1">Endoplasmic reticulum membrane</location>
        <topology evidence="1">Single-pass type I membrane protein</topology>
    </subcellularLocation>
</comment>
<evidence type="ECO:0000256" key="6">
    <source>
        <dbReference type="ARBA" id="ARBA00022824"/>
    </source>
</evidence>
<dbReference type="Proteomes" id="UP001152320">
    <property type="component" value="Chromosome 19"/>
</dbReference>
<evidence type="ECO:0000313" key="11">
    <source>
        <dbReference type="Proteomes" id="UP001152320"/>
    </source>
</evidence>
<keyword evidence="8 9" id="KW-0472">Membrane</keyword>
<keyword evidence="7 9" id="KW-1133">Transmembrane helix</keyword>
<keyword evidence="4 9" id="KW-0812">Transmembrane</keyword>
<evidence type="ECO:0000256" key="8">
    <source>
        <dbReference type="ARBA" id="ARBA00023136"/>
    </source>
</evidence>
<accession>A0A9Q1BG01</accession>
<proteinExistence type="inferred from homology"/>
<organism evidence="10 11">
    <name type="scientific">Holothuria leucospilota</name>
    <name type="common">Black long sea cucumber</name>
    <name type="synonym">Mertensiothuria leucospilota</name>
    <dbReference type="NCBI Taxonomy" id="206669"/>
    <lineage>
        <taxon>Eukaryota</taxon>
        <taxon>Metazoa</taxon>
        <taxon>Echinodermata</taxon>
        <taxon>Eleutherozoa</taxon>
        <taxon>Echinozoa</taxon>
        <taxon>Holothuroidea</taxon>
        <taxon>Aspidochirotacea</taxon>
        <taxon>Aspidochirotida</taxon>
        <taxon>Holothuriidae</taxon>
        <taxon>Holothuria</taxon>
    </lineage>
</organism>
<comment type="caution">
    <text evidence="10">The sequence shown here is derived from an EMBL/GenBank/DDBJ whole genome shotgun (WGS) entry which is preliminary data.</text>
</comment>
<keyword evidence="6" id="KW-0256">Endoplasmic reticulum</keyword>
<reference evidence="10" key="1">
    <citation type="submission" date="2021-10" db="EMBL/GenBank/DDBJ databases">
        <title>Tropical sea cucumber genome reveals ecological adaptation and Cuvierian tubules defense mechanism.</title>
        <authorList>
            <person name="Chen T."/>
        </authorList>
    </citation>
    <scope>NUCLEOTIDE SEQUENCE</scope>
    <source>
        <strain evidence="10">Nanhai2018</strain>
        <tissue evidence="10">Muscle</tissue>
    </source>
</reference>
<feature type="transmembrane region" description="Helical" evidence="9">
    <location>
        <begin position="221"/>
        <end position="238"/>
    </location>
</feature>
<dbReference type="PANTHER" id="PTHR21397:SF4">
    <property type="entry name" value="ER MEMBRANE PROTEIN COMPLEX SUBUNIT 10"/>
    <property type="match status" value="1"/>
</dbReference>
<name>A0A9Q1BG01_HOLLE</name>
<gene>
    <name evidence="10" type="ORF">HOLleu_36370</name>
</gene>
<sequence length="253" mass="27353">MAAYIENSSKAAAKICFQLLLTVCVIFATKTSKRLVSDDGDDIISSLSLPIQHSIQTGDQLVFIERGSLNFKSLTHGTGSYHQSSALMPHESNLLKELAASGGLYRARVPTQLLSLQTSEDIGYVSSYMKACSLLESNMSDEVTIHADQSGQVLGISILPIKGTCTKSIDEISAMDLTTFNTTVTLSLVVPGPVPDTQAYLEKMEEERLQKKANGTDNRSFFAKYWMYIIPVVLFLMISGGQEQPRGGGGGGS</sequence>
<protein>
    <recommendedName>
        <fullName evidence="3">ER membrane protein complex subunit 10</fullName>
    </recommendedName>
</protein>
<evidence type="ECO:0000313" key="10">
    <source>
        <dbReference type="EMBL" id="KAJ8023824.1"/>
    </source>
</evidence>
<evidence type="ECO:0000256" key="5">
    <source>
        <dbReference type="ARBA" id="ARBA00022729"/>
    </source>
</evidence>
<evidence type="ECO:0000256" key="1">
    <source>
        <dbReference type="ARBA" id="ARBA00004115"/>
    </source>
</evidence>